<gene>
    <name evidence="5" type="ORF">SAMN05444920_12912</name>
</gene>
<name>A0A1H6EXS0_9ACTN</name>
<proteinExistence type="inferred from homology"/>
<dbReference type="Proteomes" id="UP000236732">
    <property type="component" value="Unassembled WGS sequence"/>
</dbReference>
<dbReference type="EMBL" id="FNVT01000029">
    <property type="protein sequence ID" value="SEH02680.1"/>
    <property type="molecule type" value="Genomic_DNA"/>
</dbReference>
<feature type="region of interest" description="Disordered" evidence="3">
    <location>
        <begin position="75"/>
        <end position="108"/>
    </location>
</feature>
<dbReference type="Gene3D" id="3.30.70.100">
    <property type="match status" value="1"/>
</dbReference>
<reference evidence="5 6" key="1">
    <citation type="submission" date="2016-10" db="EMBL/GenBank/DDBJ databases">
        <authorList>
            <person name="de Groot N.N."/>
        </authorList>
    </citation>
    <scope>NUCLEOTIDE SEQUENCE [LARGE SCALE GENOMIC DNA]</scope>
    <source>
        <strain evidence="5 6">CGMCC 4.7037</strain>
    </source>
</reference>
<dbReference type="PROSITE" id="PS51160">
    <property type="entry name" value="ACYLPHOSPHATASE_3"/>
    <property type="match status" value="1"/>
</dbReference>
<dbReference type="OrthoDB" id="9808093at2"/>
<dbReference type="RefSeq" id="WP_103963713.1">
    <property type="nucleotide sequence ID" value="NZ_FNVT01000029.1"/>
</dbReference>
<dbReference type="Pfam" id="PF00708">
    <property type="entry name" value="Acylphosphatase"/>
    <property type="match status" value="1"/>
</dbReference>
<dbReference type="InterPro" id="IPR036046">
    <property type="entry name" value="Acylphosphatase-like_dom_sf"/>
</dbReference>
<feature type="active site" evidence="1">
    <location>
        <position position="33"/>
    </location>
</feature>
<evidence type="ECO:0000256" key="3">
    <source>
        <dbReference type="SAM" id="MobiDB-lite"/>
    </source>
</evidence>
<keyword evidence="6" id="KW-1185">Reference proteome</keyword>
<dbReference type="InterPro" id="IPR001792">
    <property type="entry name" value="Acylphosphatase-like_dom"/>
</dbReference>
<feature type="active site" evidence="1">
    <location>
        <position position="15"/>
    </location>
</feature>
<protein>
    <recommendedName>
        <fullName evidence="1">acylphosphatase</fullName>
        <ecNumber evidence="1">3.6.1.7</ecNumber>
    </recommendedName>
</protein>
<dbReference type="SUPFAM" id="SSF54975">
    <property type="entry name" value="Acylphosphatase/BLUF domain-like"/>
    <property type="match status" value="1"/>
</dbReference>
<sequence>MADRGARTVQYVGFRPFVHWLATAIGIGGQVRNAGGHVVISAIGPPEQQVSGFEIVEGLSGGVFQNRLPATDVPPRLSAAGFEPYTGERVRSTTPASATARRPWRRRG</sequence>
<evidence type="ECO:0000256" key="2">
    <source>
        <dbReference type="RuleBase" id="RU004168"/>
    </source>
</evidence>
<evidence type="ECO:0000259" key="4">
    <source>
        <dbReference type="PROSITE" id="PS51160"/>
    </source>
</evidence>
<dbReference type="AlphaFoldDB" id="A0A1H6EXS0"/>
<keyword evidence="1" id="KW-0378">Hydrolase</keyword>
<comment type="similarity">
    <text evidence="2">Belongs to the acylphosphatase family.</text>
</comment>
<feature type="domain" description="Acylphosphatase-like" evidence="4">
    <location>
        <begin position="1"/>
        <end position="53"/>
    </location>
</feature>
<accession>A0A1H6EXS0</accession>
<evidence type="ECO:0000313" key="5">
    <source>
        <dbReference type="EMBL" id="SEH02680.1"/>
    </source>
</evidence>
<evidence type="ECO:0000256" key="1">
    <source>
        <dbReference type="PROSITE-ProRule" id="PRU00520"/>
    </source>
</evidence>
<comment type="catalytic activity">
    <reaction evidence="1">
        <text>an acyl phosphate + H2O = a carboxylate + phosphate + H(+)</text>
        <dbReference type="Rhea" id="RHEA:14965"/>
        <dbReference type="ChEBI" id="CHEBI:15377"/>
        <dbReference type="ChEBI" id="CHEBI:15378"/>
        <dbReference type="ChEBI" id="CHEBI:29067"/>
        <dbReference type="ChEBI" id="CHEBI:43474"/>
        <dbReference type="ChEBI" id="CHEBI:59918"/>
        <dbReference type="EC" id="3.6.1.7"/>
    </reaction>
</comment>
<dbReference type="EC" id="3.6.1.7" evidence="1"/>
<dbReference type="GO" id="GO:0003998">
    <property type="term" value="F:acylphosphatase activity"/>
    <property type="evidence" value="ECO:0007669"/>
    <property type="project" value="UniProtKB-EC"/>
</dbReference>
<organism evidence="5 6">
    <name type="scientific">Nonomuraea solani</name>
    <dbReference type="NCBI Taxonomy" id="1144553"/>
    <lineage>
        <taxon>Bacteria</taxon>
        <taxon>Bacillati</taxon>
        <taxon>Actinomycetota</taxon>
        <taxon>Actinomycetes</taxon>
        <taxon>Streptosporangiales</taxon>
        <taxon>Streptosporangiaceae</taxon>
        <taxon>Nonomuraea</taxon>
    </lineage>
</organism>
<evidence type="ECO:0000313" key="6">
    <source>
        <dbReference type="Proteomes" id="UP000236732"/>
    </source>
</evidence>